<keyword evidence="7 8" id="KW-0472">Membrane</keyword>
<gene>
    <name evidence="9" type="ORF">PQU95_12180</name>
</gene>
<organism evidence="9 10">
    <name type="scientific">Vogesella aquatica</name>
    <dbReference type="NCBI Taxonomy" id="2984206"/>
    <lineage>
        <taxon>Bacteria</taxon>
        <taxon>Pseudomonadati</taxon>
        <taxon>Pseudomonadota</taxon>
        <taxon>Betaproteobacteria</taxon>
        <taxon>Neisseriales</taxon>
        <taxon>Chromobacteriaceae</taxon>
        <taxon>Vogesella</taxon>
    </lineage>
</organism>
<dbReference type="Gene3D" id="1.10.3470.10">
    <property type="entry name" value="ABC transporter involved in vitamin B12 uptake, BtuC"/>
    <property type="match status" value="1"/>
</dbReference>
<evidence type="ECO:0000313" key="10">
    <source>
        <dbReference type="Proteomes" id="UP001219956"/>
    </source>
</evidence>
<keyword evidence="6 8" id="KW-1133">Transmembrane helix</keyword>
<evidence type="ECO:0000256" key="4">
    <source>
        <dbReference type="ARBA" id="ARBA00022475"/>
    </source>
</evidence>
<evidence type="ECO:0000256" key="3">
    <source>
        <dbReference type="ARBA" id="ARBA00022448"/>
    </source>
</evidence>
<evidence type="ECO:0000256" key="5">
    <source>
        <dbReference type="ARBA" id="ARBA00022692"/>
    </source>
</evidence>
<dbReference type="InterPro" id="IPR037294">
    <property type="entry name" value="ABC_BtuC-like"/>
</dbReference>
<keyword evidence="3" id="KW-0813">Transport</keyword>
<dbReference type="PANTHER" id="PTHR30472">
    <property type="entry name" value="FERRIC ENTEROBACTIN TRANSPORT SYSTEM PERMEASE PROTEIN"/>
    <property type="match status" value="1"/>
</dbReference>
<keyword evidence="10" id="KW-1185">Reference proteome</keyword>
<dbReference type="InterPro" id="IPR000522">
    <property type="entry name" value="ABC_transptr_permease_BtuC"/>
</dbReference>
<feature type="transmembrane region" description="Helical" evidence="8">
    <location>
        <begin position="239"/>
        <end position="268"/>
    </location>
</feature>
<reference evidence="9 10" key="1">
    <citation type="submission" date="2023-01" db="EMBL/GenBank/DDBJ databases">
        <title>Novel species of the genus Vogesella isolated from rivers.</title>
        <authorList>
            <person name="Lu H."/>
        </authorList>
    </citation>
    <scope>NUCLEOTIDE SEQUENCE [LARGE SCALE GENOMIC DNA]</scope>
    <source>
        <strain evidence="9 10">DC21W</strain>
    </source>
</reference>
<protein>
    <submittedName>
        <fullName evidence="9">Iron ABC transporter permease</fullName>
    </submittedName>
</protein>
<feature type="transmembrane region" description="Helical" evidence="8">
    <location>
        <begin position="20"/>
        <end position="40"/>
    </location>
</feature>
<dbReference type="PANTHER" id="PTHR30472:SF25">
    <property type="entry name" value="ABC TRANSPORTER PERMEASE PROTEIN MJ0876-RELATED"/>
    <property type="match status" value="1"/>
</dbReference>
<accession>A0ABT5IZG1</accession>
<evidence type="ECO:0000313" key="9">
    <source>
        <dbReference type="EMBL" id="MDC7717968.1"/>
    </source>
</evidence>
<feature type="transmembrane region" description="Helical" evidence="8">
    <location>
        <begin position="275"/>
        <end position="293"/>
    </location>
</feature>
<dbReference type="EMBL" id="JAQQLF010000014">
    <property type="protein sequence ID" value="MDC7717968.1"/>
    <property type="molecule type" value="Genomic_DNA"/>
</dbReference>
<feature type="transmembrane region" description="Helical" evidence="8">
    <location>
        <begin position="61"/>
        <end position="82"/>
    </location>
</feature>
<evidence type="ECO:0000256" key="1">
    <source>
        <dbReference type="ARBA" id="ARBA00004651"/>
    </source>
</evidence>
<name>A0ABT5IZG1_9NEIS</name>
<dbReference type="Proteomes" id="UP001219956">
    <property type="component" value="Unassembled WGS sequence"/>
</dbReference>
<keyword evidence="4" id="KW-1003">Cell membrane</keyword>
<comment type="caution">
    <text evidence="9">The sequence shown here is derived from an EMBL/GenBank/DDBJ whole genome shotgun (WGS) entry which is preliminary data.</text>
</comment>
<proteinExistence type="inferred from homology"/>
<dbReference type="SUPFAM" id="SSF81345">
    <property type="entry name" value="ABC transporter involved in vitamin B12 uptake, BtuC"/>
    <property type="match status" value="1"/>
</dbReference>
<comment type="subcellular location">
    <subcellularLocation>
        <location evidence="1">Cell membrane</location>
        <topology evidence="1">Multi-pass membrane protein</topology>
    </subcellularLocation>
</comment>
<dbReference type="Pfam" id="PF01032">
    <property type="entry name" value="FecCD"/>
    <property type="match status" value="1"/>
</dbReference>
<feature type="transmembrane region" description="Helical" evidence="8">
    <location>
        <begin position="144"/>
        <end position="165"/>
    </location>
</feature>
<feature type="transmembrane region" description="Helical" evidence="8">
    <location>
        <begin position="102"/>
        <end position="132"/>
    </location>
</feature>
<evidence type="ECO:0000256" key="6">
    <source>
        <dbReference type="ARBA" id="ARBA00022989"/>
    </source>
</evidence>
<evidence type="ECO:0000256" key="2">
    <source>
        <dbReference type="ARBA" id="ARBA00007935"/>
    </source>
</evidence>
<keyword evidence="5 8" id="KW-0812">Transmembrane</keyword>
<evidence type="ECO:0000256" key="7">
    <source>
        <dbReference type="ARBA" id="ARBA00023136"/>
    </source>
</evidence>
<sequence length="334" mass="34070">MSGSRTLAALPAWPRLPGIGLGLAAAGGLALIWLLAGFGGGQWQAPDWNDPIVRQLRLPRIVNALLVGAALAMSGAALQALFRNPLADPGLIGTSSGAALGVIGVIALGIGGLSVPLAAFGGGLAVTALILLLNRLLQGGQAGLLIIGVVVGACCGAMVSLLLFLSDDLTLRGAMSWLSGSLAEARFAEHGYVLPVMALGAATLLLVARDLDCLLLGDDTARSLGVQVGRTRTLTAVGAALLAGGAVTLSGIIGFVGMMVPNAIALLGGGTRRQLMLWSAWVGALFLLLIDTLGRELAYPVDLPAGVMAAFAGPVFFLWLFRRLQGGRHARPRL</sequence>
<dbReference type="CDD" id="cd06550">
    <property type="entry name" value="TM_ABC_iron-siderophores_like"/>
    <property type="match status" value="1"/>
</dbReference>
<evidence type="ECO:0000256" key="8">
    <source>
        <dbReference type="SAM" id="Phobius"/>
    </source>
</evidence>
<dbReference type="RefSeq" id="WP_272752275.1">
    <property type="nucleotide sequence ID" value="NZ_JAQQLF010000014.1"/>
</dbReference>
<feature type="transmembrane region" description="Helical" evidence="8">
    <location>
        <begin position="305"/>
        <end position="321"/>
    </location>
</feature>
<comment type="similarity">
    <text evidence="2">Belongs to the binding-protein-dependent transport system permease family. FecCD subfamily.</text>
</comment>